<dbReference type="AlphaFoldDB" id="A0A9D3YGX7"/>
<proteinExistence type="predicted"/>
<accession>A0A9D3YGX7</accession>
<reference evidence="1" key="2">
    <citation type="submission" date="2020-11" db="EMBL/GenBank/DDBJ databases">
        <authorList>
            <person name="McCartney M.A."/>
            <person name="Auch B."/>
            <person name="Kono T."/>
            <person name="Mallez S."/>
            <person name="Becker A."/>
            <person name="Gohl D.M."/>
            <person name="Silverstein K.A.T."/>
            <person name="Koren S."/>
            <person name="Bechman K.B."/>
            <person name="Herman A."/>
            <person name="Abrahante J.E."/>
            <person name="Garbe J."/>
        </authorList>
    </citation>
    <scope>NUCLEOTIDE SEQUENCE</scope>
    <source>
        <strain evidence="1">Duluth1</strain>
        <tissue evidence="1">Whole animal</tissue>
    </source>
</reference>
<name>A0A9D3YGX7_DREPO</name>
<gene>
    <name evidence="1" type="ORF">DPMN_075308</name>
</gene>
<protein>
    <submittedName>
        <fullName evidence="1">Uncharacterized protein</fullName>
    </submittedName>
</protein>
<comment type="caution">
    <text evidence="1">The sequence shown here is derived from an EMBL/GenBank/DDBJ whole genome shotgun (WGS) entry which is preliminary data.</text>
</comment>
<dbReference type="EMBL" id="JAIWYP010000015">
    <property type="protein sequence ID" value="KAH3700332.1"/>
    <property type="molecule type" value="Genomic_DNA"/>
</dbReference>
<evidence type="ECO:0000313" key="2">
    <source>
        <dbReference type="Proteomes" id="UP000828390"/>
    </source>
</evidence>
<sequence length="60" mass="6231">MRKEARDGHLKASGSAVMMTMGMTRSGSASCSLVACPTQPPMNLLKSTLSSGGRWSTASL</sequence>
<evidence type="ECO:0000313" key="1">
    <source>
        <dbReference type="EMBL" id="KAH3700332.1"/>
    </source>
</evidence>
<organism evidence="1 2">
    <name type="scientific">Dreissena polymorpha</name>
    <name type="common">Zebra mussel</name>
    <name type="synonym">Mytilus polymorpha</name>
    <dbReference type="NCBI Taxonomy" id="45954"/>
    <lineage>
        <taxon>Eukaryota</taxon>
        <taxon>Metazoa</taxon>
        <taxon>Spiralia</taxon>
        <taxon>Lophotrochozoa</taxon>
        <taxon>Mollusca</taxon>
        <taxon>Bivalvia</taxon>
        <taxon>Autobranchia</taxon>
        <taxon>Heteroconchia</taxon>
        <taxon>Euheterodonta</taxon>
        <taxon>Imparidentia</taxon>
        <taxon>Neoheterodontei</taxon>
        <taxon>Myida</taxon>
        <taxon>Dreissenoidea</taxon>
        <taxon>Dreissenidae</taxon>
        <taxon>Dreissena</taxon>
    </lineage>
</organism>
<dbReference type="Proteomes" id="UP000828390">
    <property type="component" value="Unassembled WGS sequence"/>
</dbReference>
<reference evidence="1" key="1">
    <citation type="journal article" date="2019" name="bioRxiv">
        <title>The Genome of the Zebra Mussel, Dreissena polymorpha: A Resource for Invasive Species Research.</title>
        <authorList>
            <person name="McCartney M.A."/>
            <person name="Auch B."/>
            <person name="Kono T."/>
            <person name="Mallez S."/>
            <person name="Zhang Y."/>
            <person name="Obille A."/>
            <person name="Becker A."/>
            <person name="Abrahante J.E."/>
            <person name="Garbe J."/>
            <person name="Badalamenti J.P."/>
            <person name="Herman A."/>
            <person name="Mangelson H."/>
            <person name="Liachko I."/>
            <person name="Sullivan S."/>
            <person name="Sone E.D."/>
            <person name="Koren S."/>
            <person name="Silverstein K.A.T."/>
            <person name="Beckman K.B."/>
            <person name="Gohl D.M."/>
        </authorList>
    </citation>
    <scope>NUCLEOTIDE SEQUENCE</scope>
    <source>
        <strain evidence="1">Duluth1</strain>
        <tissue evidence="1">Whole animal</tissue>
    </source>
</reference>
<keyword evidence="2" id="KW-1185">Reference proteome</keyword>